<dbReference type="PANTHER" id="PTHR34109:SF1">
    <property type="entry name" value="VOC DOMAIN-CONTAINING PROTEIN"/>
    <property type="match status" value="1"/>
</dbReference>
<dbReference type="eggNOG" id="COG2764">
    <property type="taxonomic scope" value="Bacteria"/>
</dbReference>
<keyword evidence="2" id="KW-0223">Dioxygenase</keyword>
<dbReference type="STRING" id="479431.Namu_0233"/>
<sequence length="129" mass="13613">MAKDLFPIINVAAIEPVRAFYERVFGGTLAYRFPPEGDPVYLTLRIGTGQLAIGVGTGPAMYGQVPLPATGHAVDICLYVGDLDAARAAAPEAGGQVVVPAQDTPWGERVAYLRDPQGTMLLVIQDTDG</sequence>
<keyword evidence="3" id="KW-1185">Reference proteome</keyword>
<dbReference type="EMBL" id="CP001737">
    <property type="protein sequence ID" value="ACV76664.1"/>
    <property type="molecule type" value="Genomic_DNA"/>
</dbReference>
<dbReference type="AlphaFoldDB" id="C8XJY1"/>
<dbReference type="InterPro" id="IPR037523">
    <property type="entry name" value="VOC_core"/>
</dbReference>
<dbReference type="PROSITE" id="PS51819">
    <property type="entry name" value="VOC"/>
    <property type="match status" value="1"/>
</dbReference>
<feature type="domain" description="VOC" evidence="1">
    <location>
        <begin position="2"/>
        <end position="126"/>
    </location>
</feature>
<dbReference type="GO" id="GO:0051213">
    <property type="term" value="F:dioxygenase activity"/>
    <property type="evidence" value="ECO:0007669"/>
    <property type="project" value="UniProtKB-KW"/>
</dbReference>
<dbReference type="RefSeq" id="WP_012814139.1">
    <property type="nucleotide sequence ID" value="NC_013235.1"/>
</dbReference>
<evidence type="ECO:0000259" key="1">
    <source>
        <dbReference type="PROSITE" id="PS51819"/>
    </source>
</evidence>
<evidence type="ECO:0000313" key="3">
    <source>
        <dbReference type="Proteomes" id="UP000002218"/>
    </source>
</evidence>
<dbReference type="InParanoid" id="C8XJY1"/>
<dbReference type="HOGENOM" id="CLU_046006_18_2_11"/>
<dbReference type="OrthoDB" id="9798201at2"/>
<dbReference type="Proteomes" id="UP000002218">
    <property type="component" value="Chromosome"/>
</dbReference>
<dbReference type="PANTHER" id="PTHR34109">
    <property type="entry name" value="BNAUNNG04460D PROTEIN-RELATED"/>
    <property type="match status" value="1"/>
</dbReference>
<organism evidence="2 3">
    <name type="scientific">Nakamurella multipartita (strain ATCC 700099 / DSM 44233 / CIP 104796 / JCM 9543 / NBRC 105858 / Y-104)</name>
    <name type="common">Microsphaera multipartita</name>
    <dbReference type="NCBI Taxonomy" id="479431"/>
    <lineage>
        <taxon>Bacteria</taxon>
        <taxon>Bacillati</taxon>
        <taxon>Actinomycetota</taxon>
        <taxon>Actinomycetes</taxon>
        <taxon>Nakamurellales</taxon>
        <taxon>Nakamurellaceae</taxon>
        <taxon>Nakamurella</taxon>
    </lineage>
</organism>
<keyword evidence="2" id="KW-0560">Oxidoreductase</keyword>
<dbReference type="InterPro" id="IPR004360">
    <property type="entry name" value="Glyas_Fos-R_dOase_dom"/>
</dbReference>
<dbReference type="Gene3D" id="3.10.180.10">
    <property type="entry name" value="2,3-Dihydroxybiphenyl 1,2-Dioxygenase, domain 1"/>
    <property type="match status" value="1"/>
</dbReference>
<dbReference type="InterPro" id="IPR029068">
    <property type="entry name" value="Glyas_Bleomycin-R_OHBP_Dase"/>
</dbReference>
<gene>
    <name evidence="2" type="ordered locus">Namu_0233</name>
</gene>
<evidence type="ECO:0000313" key="2">
    <source>
        <dbReference type="EMBL" id="ACV76664.1"/>
    </source>
</evidence>
<name>C8XJY1_NAKMY</name>
<reference evidence="2 3" key="2">
    <citation type="journal article" date="2010" name="Stand. Genomic Sci.">
        <title>Complete genome sequence of Nakamurella multipartita type strain (Y-104).</title>
        <authorList>
            <person name="Tice H."/>
            <person name="Mayilraj S."/>
            <person name="Sims D."/>
            <person name="Lapidus A."/>
            <person name="Nolan M."/>
            <person name="Lucas S."/>
            <person name="Glavina Del Rio T."/>
            <person name="Copeland A."/>
            <person name="Cheng J.F."/>
            <person name="Meincke L."/>
            <person name="Bruce D."/>
            <person name="Goodwin L."/>
            <person name="Pitluck S."/>
            <person name="Ivanova N."/>
            <person name="Mavromatis K."/>
            <person name="Ovchinnikova G."/>
            <person name="Pati A."/>
            <person name="Chen A."/>
            <person name="Palaniappan K."/>
            <person name="Land M."/>
            <person name="Hauser L."/>
            <person name="Chang Y.J."/>
            <person name="Jeffries C.D."/>
            <person name="Detter J.C."/>
            <person name="Brettin T."/>
            <person name="Rohde M."/>
            <person name="Goker M."/>
            <person name="Bristow J."/>
            <person name="Eisen J.A."/>
            <person name="Markowitz V."/>
            <person name="Hugenholtz P."/>
            <person name="Kyrpides N.C."/>
            <person name="Klenk H.P."/>
            <person name="Chen F."/>
        </authorList>
    </citation>
    <scope>NUCLEOTIDE SEQUENCE [LARGE SCALE GENOMIC DNA]</scope>
    <source>
        <strain evidence="3">ATCC 700099 / DSM 44233 / CIP 104796 / JCM 9543 / NBRC 105858 / Y-104</strain>
    </source>
</reference>
<reference evidence="3" key="1">
    <citation type="submission" date="2009-09" db="EMBL/GenBank/DDBJ databases">
        <title>The complete genome of Nakamurella multipartita DSM 44233.</title>
        <authorList>
            <consortium name="US DOE Joint Genome Institute (JGI-PGF)"/>
            <person name="Lucas S."/>
            <person name="Copeland A."/>
            <person name="Lapidus A."/>
            <person name="Glavina del Rio T."/>
            <person name="Dalin E."/>
            <person name="Tice H."/>
            <person name="Bruce D."/>
            <person name="Goodwin L."/>
            <person name="Pitluck S."/>
            <person name="Kyrpides N."/>
            <person name="Mavromatis K."/>
            <person name="Ivanova N."/>
            <person name="Ovchinnikova G."/>
            <person name="Sims D."/>
            <person name="Meincke L."/>
            <person name="Brettin T."/>
            <person name="Detter J.C."/>
            <person name="Han C."/>
            <person name="Larimer F."/>
            <person name="Land M."/>
            <person name="Hauser L."/>
            <person name="Markowitz V."/>
            <person name="Cheng J.-F."/>
            <person name="Hugenholtz P."/>
            <person name="Woyke T."/>
            <person name="Wu D."/>
            <person name="Klenk H.-P."/>
            <person name="Eisen J.A."/>
        </authorList>
    </citation>
    <scope>NUCLEOTIDE SEQUENCE [LARGE SCALE GENOMIC DNA]</scope>
    <source>
        <strain evidence="3">ATCC 700099 / DSM 44233 / CIP 104796 / JCM 9543 / NBRC 105858 / Y-104</strain>
    </source>
</reference>
<dbReference type="Pfam" id="PF00903">
    <property type="entry name" value="Glyoxalase"/>
    <property type="match status" value="1"/>
</dbReference>
<dbReference type="SUPFAM" id="SSF54593">
    <property type="entry name" value="Glyoxalase/Bleomycin resistance protein/Dihydroxybiphenyl dioxygenase"/>
    <property type="match status" value="1"/>
</dbReference>
<dbReference type="KEGG" id="nml:Namu_0233"/>
<accession>C8XJY1</accession>
<protein>
    <submittedName>
        <fullName evidence="2">Glyoxalase/bleomycin resistance protein/dioxygenase</fullName>
    </submittedName>
</protein>
<proteinExistence type="predicted"/>